<evidence type="ECO:0000256" key="10">
    <source>
        <dbReference type="ARBA" id="ARBA00067009"/>
    </source>
</evidence>
<dbReference type="RefSeq" id="WP_205255056.1">
    <property type="nucleotide sequence ID" value="NZ_BAAAPV010000001.1"/>
</dbReference>
<accession>A0A938YHL4</accession>
<feature type="active site" description="Cysteine sulfenic acid (-SOH) intermediate; for peroxidase activity" evidence="14">
    <location>
        <position position="55"/>
    </location>
</feature>
<dbReference type="Pfam" id="PF00578">
    <property type="entry name" value="AhpC-TSA"/>
    <property type="match status" value="1"/>
</dbReference>
<evidence type="ECO:0000256" key="11">
    <source>
        <dbReference type="ARBA" id="ARBA00068979"/>
    </source>
</evidence>
<evidence type="ECO:0000256" key="12">
    <source>
        <dbReference type="ARBA" id="ARBA00082991"/>
    </source>
</evidence>
<evidence type="ECO:0000313" key="16">
    <source>
        <dbReference type="EMBL" id="MBM9474903.1"/>
    </source>
</evidence>
<comment type="caution">
    <text evidence="16">The sequence shown here is derived from an EMBL/GenBank/DDBJ whole genome shotgun (WGS) entry which is preliminary data.</text>
</comment>
<comment type="catalytic activity">
    <reaction evidence="6">
        <text>[mycoredoxin]-L-dithiol + a hydroperoxide = [mycoredoxin]-L-disulfide + an alcohol + H2O</text>
        <dbReference type="Rhea" id="RHEA:62640"/>
        <dbReference type="Rhea" id="RHEA-COMP:16137"/>
        <dbReference type="Rhea" id="RHEA-COMP:16138"/>
        <dbReference type="ChEBI" id="CHEBI:15377"/>
        <dbReference type="ChEBI" id="CHEBI:29950"/>
        <dbReference type="ChEBI" id="CHEBI:30879"/>
        <dbReference type="ChEBI" id="CHEBI:35924"/>
        <dbReference type="ChEBI" id="CHEBI:50058"/>
        <dbReference type="EC" id="1.11.1.29"/>
    </reaction>
</comment>
<comment type="similarity">
    <text evidence="8">Belongs to the peroxiredoxin family. AhpE subfamily.</text>
</comment>
<dbReference type="InterPro" id="IPR000866">
    <property type="entry name" value="AhpC/TSA"/>
</dbReference>
<gene>
    <name evidence="16" type="ORF">JL107_00440</name>
</gene>
<organism evidence="16 17">
    <name type="scientific">Nakamurella flavida</name>
    <dbReference type="NCBI Taxonomy" id="363630"/>
    <lineage>
        <taxon>Bacteria</taxon>
        <taxon>Bacillati</taxon>
        <taxon>Actinomycetota</taxon>
        <taxon>Actinomycetes</taxon>
        <taxon>Nakamurellales</taxon>
        <taxon>Nakamurellaceae</taxon>
        <taxon>Nakamurella</taxon>
    </lineage>
</organism>
<evidence type="ECO:0000256" key="4">
    <source>
        <dbReference type="ARBA" id="ARBA00023284"/>
    </source>
</evidence>
<evidence type="ECO:0000256" key="2">
    <source>
        <dbReference type="ARBA" id="ARBA00022862"/>
    </source>
</evidence>
<keyword evidence="1" id="KW-0575">Peroxidase</keyword>
<dbReference type="InterPro" id="IPR050455">
    <property type="entry name" value="Tpx_Peroxidase_subfamily"/>
</dbReference>
<dbReference type="InterPro" id="IPR013766">
    <property type="entry name" value="Thioredoxin_domain"/>
</dbReference>
<evidence type="ECO:0000256" key="8">
    <source>
        <dbReference type="ARBA" id="ARBA00060973"/>
    </source>
</evidence>
<dbReference type="EMBL" id="JAERWL010000001">
    <property type="protein sequence ID" value="MBM9474903.1"/>
    <property type="molecule type" value="Genomic_DNA"/>
</dbReference>
<dbReference type="Proteomes" id="UP000663801">
    <property type="component" value="Unassembled WGS sequence"/>
</dbReference>
<dbReference type="SUPFAM" id="SSF52833">
    <property type="entry name" value="Thioredoxin-like"/>
    <property type="match status" value="1"/>
</dbReference>
<comment type="subunit">
    <text evidence="9">Homodimer. Forms both dimers and octamers; a tightly-associated dimer and a ring-like octamer.</text>
</comment>
<reference evidence="16" key="1">
    <citation type="submission" date="2021-01" db="EMBL/GenBank/DDBJ databases">
        <title>KCTC 19127 draft genome.</title>
        <authorList>
            <person name="An D."/>
        </authorList>
    </citation>
    <scope>NUCLEOTIDE SEQUENCE</scope>
    <source>
        <strain evidence="16">KCTC 19127</strain>
    </source>
</reference>
<evidence type="ECO:0000256" key="13">
    <source>
        <dbReference type="ARBA" id="ARBA00083736"/>
    </source>
</evidence>
<dbReference type="GO" id="GO:0004601">
    <property type="term" value="F:peroxidase activity"/>
    <property type="evidence" value="ECO:0007669"/>
    <property type="project" value="UniProtKB-KW"/>
</dbReference>
<keyword evidence="17" id="KW-1185">Reference proteome</keyword>
<dbReference type="PANTHER" id="PTHR43110">
    <property type="entry name" value="THIOL PEROXIDASE"/>
    <property type="match status" value="1"/>
</dbReference>
<dbReference type="PIRSF" id="PIRSF000239">
    <property type="entry name" value="AHPC"/>
    <property type="match status" value="1"/>
</dbReference>
<keyword evidence="3" id="KW-0560">Oxidoreductase</keyword>
<dbReference type="FunFam" id="3.40.30.10:FF:000118">
    <property type="entry name" value="Peroxiredoxin AhpE"/>
    <property type="match status" value="1"/>
</dbReference>
<evidence type="ECO:0000256" key="5">
    <source>
        <dbReference type="ARBA" id="ARBA00032824"/>
    </source>
</evidence>
<dbReference type="AlphaFoldDB" id="A0A938YHL4"/>
<evidence type="ECO:0000313" key="17">
    <source>
        <dbReference type="Proteomes" id="UP000663801"/>
    </source>
</evidence>
<dbReference type="InterPro" id="IPR024706">
    <property type="entry name" value="Peroxiredoxin_AhpC-typ"/>
</dbReference>
<comment type="function">
    <text evidence="7">Thiol-specific peroxidase that catalyzes the reduction of hydrogen peroxide and organic hydroperoxides to water and alcohols, respectively. Plays a role in cell protection against oxidative stress by detoxifying peroxides. May represent an important antioxidant defense against cytotoxic peroxides, especially peroxynitrite, which can be formed by activated macrophages during infection.</text>
</comment>
<evidence type="ECO:0000259" key="15">
    <source>
        <dbReference type="PROSITE" id="PS51352"/>
    </source>
</evidence>
<dbReference type="Gene3D" id="3.40.30.10">
    <property type="entry name" value="Glutaredoxin"/>
    <property type="match status" value="1"/>
</dbReference>
<sequence length="178" mass="18704">MTDPLAGSDGPVAVGDRAPDFTLPDANNVPVTLSELLVSKAVLLVFYPFAFSRICSGELSAVRDDLASFQNHHVQVLGISTDPPPTLQAWSRAEGYSFPLLSDFWPHGETARAYGCFLAKAGMAVRGTFLVEPSGTVVFAEVKGPGEVRDQAGWRRAVAALSGRGSETDLATAPAVGG</sequence>
<proteinExistence type="inferred from homology"/>
<evidence type="ECO:0000256" key="3">
    <source>
        <dbReference type="ARBA" id="ARBA00023002"/>
    </source>
</evidence>
<dbReference type="PROSITE" id="PS51352">
    <property type="entry name" value="THIOREDOXIN_2"/>
    <property type="match status" value="1"/>
</dbReference>
<dbReference type="InterPro" id="IPR036249">
    <property type="entry name" value="Thioredoxin-like_sf"/>
</dbReference>
<dbReference type="CDD" id="cd03018">
    <property type="entry name" value="PRX_AhpE_like"/>
    <property type="match status" value="1"/>
</dbReference>
<keyword evidence="4" id="KW-0676">Redox-active center</keyword>
<dbReference type="PANTHER" id="PTHR43110:SF1">
    <property type="entry name" value="THIOL PEROXIDASE"/>
    <property type="match status" value="1"/>
</dbReference>
<evidence type="ECO:0000256" key="6">
    <source>
        <dbReference type="ARBA" id="ARBA00052774"/>
    </source>
</evidence>
<evidence type="ECO:0000256" key="9">
    <source>
        <dbReference type="ARBA" id="ARBA00065226"/>
    </source>
</evidence>
<name>A0A938YHL4_9ACTN</name>
<evidence type="ECO:0000256" key="1">
    <source>
        <dbReference type="ARBA" id="ARBA00022559"/>
    </source>
</evidence>
<keyword evidence="2" id="KW-0049">Antioxidant</keyword>
<feature type="domain" description="Thioredoxin" evidence="15">
    <location>
        <begin position="12"/>
        <end position="163"/>
    </location>
</feature>
<protein>
    <recommendedName>
        <fullName evidence="11">Alkyl hydroperoxide reductase E</fullName>
        <ecNumber evidence="10">1.11.1.29</ecNumber>
    </recommendedName>
    <alternativeName>
        <fullName evidence="12">Mycoredoxin-dependent peroxiredoxin</fullName>
    </alternativeName>
    <alternativeName>
        <fullName evidence="13">Peroxiredoxin AhpE</fullName>
    </alternativeName>
    <alternativeName>
        <fullName evidence="5">Thioredoxin peroxidase</fullName>
    </alternativeName>
</protein>
<dbReference type="EC" id="1.11.1.29" evidence="10"/>
<evidence type="ECO:0000256" key="7">
    <source>
        <dbReference type="ARBA" id="ARBA00056930"/>
    </source>
</evidence>
<evidence type="ECO:0000256" key="14">
    <source>
        <dbReference type="PIRSR" id="PIRSR000239-1"/>
    </source>
</evidence>